<name>A0A9W6EVM7_9FLAO</name>
<evidence type="ECO:0000313" key="2">
    <source>
        <dbReference type="Proteomes" id="UP001143545"/>
    </source>
</evidence>
<comment type="caution">
    <text evidence="1">The sequence shown here is derived from an EMBL/GenBank/DDBJ whole genome shotgun (WGS) entry which is preliminary data.</text>
</comment>
<gene>
    <name evidence="1" type="ORF">NBRC110019_17270</name>
</gene>
<organism evidence="1 2">
    <name type="scientific">Neptunitalea chrysea</name>
    <dbReference type="NCBI Taxonomy" id="1647581"/>
    <lineage>
        <taxon>Bacteria</taxon>
        <taxon>Pseudomonadati</taxon>
        <taxon>Bacteroidota</taxon>
        <taxon>Flavobacteriia</taxon>
        <taxon>Flavobacteriales</taxon>
        <taxon>Flavobacteriaceae</taxon>
        <taxon>Neptunitalea</taxon>
    </lineage>
</organism>
<keyword evidence="2" id="KW-1185">Reference proteome</keyword>
<sequence>MALAGSLGDLRLNPDLSYFFNSSAGLELSLNYIITASKTFLSWFRKYQSIF</sequence>
<dbReference type="Proteomes" id="UP001143545">
    <property type="component" value="Unassembled WGS sequence"/>
</dbReference>
<dbReference type="EMBL" id="BRVP01000010">
    <property type="protein sequence ID" value="GLB52687.1"/>
    <property type="molecule type" value="Genomic_DNA"/>
</dbReference>
<protein>
    <submittedName>
        <fullName evidence="1">Uncharacterized protein</fullName>
    </submittedName>
</protein>
<reference evidence="1" key="1">
    <citation type="submission" date="2022-07" db="EMBL/GenBank/DDBJ databases">
        <title>Taxonomy of Novel Oxalotrophic and Methylotrophic Bacteria.</title>
        <authorList>
            <person name="Sahin N."/>
            <person name="Tani A."/>
        </authorList>
    </citation>
    <scope>NUCLEOTIDE SEQUENCE</scope>
    <source>
        <strain evidence="1">AM327</strain>
    </source>
</reference>
<dbReference type="AlphaFoldDB" id="A0A9W6EVM7"/>
<proteinExistence type="predicted"/>
<accession>A0A9W6EVM7</accession>
<evidence type="ECO:0000313" key="1">
    <source>
        <dbReference type="EMBL" id="GLB52687.1"/>
    </source>
</evidence>